<keyword evidence="2" id="KW-0812">Transmembrane</keyword>
<dbReference type="AlphaFoldDB" id="A0AAV9UM59"/>
<evidence type="ECO:0000313" key="3">
    <source>
        <dbReference type="EMBL" id="KAK6344483.1"/>
    </source>
</evidence>
<organism evidence="3 4">
    <name type="scientific">Orbilia brochopaga</name>
    <dbReference type="NCBI Taxonomy" id="3140254"/>
    <lineage>
        <taxon>Eukaryota</taxon>
        <taxon>Fungi</taxon>
        <taxon>Dikarya</taxon>
        <taxon>Ascomycota</taxon>
        <taxon>Pezizomycotina</taxon>
        <taxon>Orbiliomycetes</taxon>
        <taxon>Orbiliales</taxon>
        <taxon>Orbiliaceae</taxon>
        <taxon>Orbilia</taxon>
    </lineage>
</organism>
<keyword evidence="2" id="KW-1133">Transmembrane helix</keyword>
<feature type="coiled-coil region" evidence="1">
    <location>
        <begin position="56"/>
        <end position="90"/>
    </location>
</feature>
<keyword evidence="4" id="KW-1185">Reference proteome</keyword>
<keyword evidence="2" id="KW-0472">Membrane</keyword>
<gene>
    <name evidence="3" type="ORF">TWF696_008119</name>
</gene>
<evidence type="ECO:0000256" key="1">
    <source>
        <dbReference type="SAM" id="Coils"/>
    </source>
</evidence>
<comment type="caution">
    <text evidence="3">The sequence shown here is derived from an EMBL/GenBank/DDBJ whole genome shotgun (WGS) entry which is preliminary data.</text>
</comment>
<dbReference type="Proteomes" id="UP001375240">
    <property type="component" value="Unassembled WGS sequence"/>
</dbReference>
<dbReference type="EMBL" id="JAVHNQ010000006">
    <property type="protein sequence ID" value="KAK6344483.1"/>
    <property type="molecule type" value="Genomic_DNA"/>
</dbReference>
<keyword evidence="1" id="KW-0175">Coiled coil</keyword>
<proteinExistence type="predicted"/>
<evidence type="ECO:0000313" key="4">
    <source>
        <dbReference type="Proteomes" id="UP001375240"/>
    </source>
</evidence>
<name>A0AAV9UM59_9PEZI</name>
<protein>
    <submittedName>
        <fullName evidence="3">Uncharacterized protein</fullName>
    </submittedName>
</protein>
<evidence type="ECO:0000256" key="2">
    <source>
        <dbReference type="SAM" id="Phobius"/>
    </source>
</evidence>
<reference evidence="3 4" key="1">
    <citation type="submission" date="2019-10" db="EMBL/GenBank/DDBJ databases">
        <authorList>
            <person name="Palmer J.M."/>
        </authorList>
    </citation>
    <scope>NUCLEOTIDE SEQUENCE [LARGE SCALE GENOMIC DNA]</scope>
    <source>
        <strain evidence="3 4">TWF696</strain>
    </source>
</reference>
<sequence length="167" mass="19115">MVRENENGAIADPEVATATYHREMERISRLTWNLEEPIESSRRCIAELTSRPHVLSDDERENLQSEILLLRELEQDLKRLEEQRDVLRSTPGGLRAQEIEKMHREIEARTTTHCIPSDELGEAARAFRQRALAYERRKHNVALLTCSSVAIVISVAIVVAAQHLPWG</sequence>
<accession>A0AAV9UM59</accession>
<feature type="transmembrane region" description="Helical" evidence="2">
    <location>
        <begin position="141"/>
        <end position="161"/>
    </location>
</feature>